<evidence type="ECO:0000313" key="2">
    <source>
        <dbReference type="Proteomes" id="UP000051096"/>
    </source>
</evidence>
<dbReference type="AlphaFoldDB" id="A0A0S8GMS4"/>
<evidence type="ECO:0000313" key="1">
    <source>
        <dbReference type="EMBL" id="KPK73164.1"/>
    </source>
</evidence>
<evidence type="ECO:0008006" key="3">
    <source>
        <dbReference type="Google" id="ProtNLM"/>
    </source>
</evidence>
<comment type="caution">
    <text evidence="1">The sequence shown here is derived from an EMBL/GenBank/DDBJ whole genome shotgun (WGS) entry which is preliminary data.</text>
</comment>
<gene>
    <name evidence="1" type="ORF">AMJ87_02545</name>
</gene>
<protein>
    <recommendedName>
        <fullName evidence="3">Addiction module toxin RelE</fullName>
    </recommendedName>
</protein>
<organism evidence="1 2">
    <name type="scientific">candidate division WOR_3 bacterium SM23_60</name>
    <dbReference type="NCBI Taxonomy" id="1703780"/>
    <lineage>
        <taxon>Bacteria</taxon>
        <taxon>Bacteria division WOR-3</taxon>
    </lineage>
</organism>
<accession>A0A0S8GMS4</accession>
<proteinExistence type="predicted"/>
<name>A0A0S8GMS4_UNCW3</name>
<reference evidence="1 2" key="1">
    <citation type="journal article" date="2015" name="Microbiome">
        <title>Genomic resolution of linkages in carbon, nitrogen, and sulfur cycling among widespread estuary sediment bacteria.</title>
        <authorList>
            <person name="Baker B.J."/>
            <person name="Lazar C.S."/>
            <person name="Teske A.P."/>
            <person name="Dick G.J."/>
        </authorList>
    </citation>
    <scope>NUCLEOTIDE SEQUENCE [LARGE SCALE GENOMIC DNA]</scope>
    <source>
        <strain evidence="1">SM23_60</strain>
    </source>
</reference>
<sequence>MKKMFSAIERVPEFNKDLKKIRKKFKTIDDDLQTFIGTQLVAYHKLRRDNKGIFRLSDLKIGKSYIYKAKKFACRSLKGTGSHSGIRVVYAYFQKEDRIVLLEIYYKGDKKNEDRRRIRRYCKTWDSG</sequence>
<dbReference type="EMBL" id="LJUO01000014">
    <property type="protein sequence ID" value="KPK73164.1"/>
    <property type="molecule type" value="Genomic_DNA"/>
</dbReference>
<dbReference type="Proteomes" id="UP000051096">
    <property type="component" value="Unassembled WGS sequence"/>
</dbReference>